<dbReference type="Pfam" id="PF22600">
    <property type="entry name" value="MTPAP-like_central"/>
    <property type="match status" value="1"/>
</dbReference>
<dbReference type="Gene3D" id="3.30.460.10">
    <property type="entry name" value="Beta Polymerase, domain 2"/>
    <property type="match status" value="1"/>
</dbReference>
<comment type="cofactor">
    <cofactor evidence="1">
        <name>Mn(2+)</name>
        <dbReference type="ChEBI" id="CHEBI:29035"/>
    </cofactor>
</comment>
<dbReference type="SUPFAM" id="SSF81631">
    <property type="entry name" value="PAP/OAS1 substrate-binding domain"/>
    <property type="match status" value="1"/>
</dbReference>
<feature type="region of interest" description="Disordered" evidence="9">
    <location>
        <begin position="84"/>
        <end position="142"/>
    </location>
</feature>
<dbReference type="Pfam" id="PF03828">
    <property type="entry name" value="PAP_assoc"/>
    <property type="match status" value="1"/>
</dbReference>
<name>A0A6P8HH20_ACTTE</name>
<evidence type="ECO:0000256" key="2">
    <source>
        <dbReference type="ARBA" id="ARBA00001946"/>
    </source>
</evidence>
<accession>A0A6P8HH20</accession>
<organism evidence="12 13">
    <name type="scientific">Actinia tenebrosa</name>
    <name type="common">Australian red waratah sea anemone</name>
    <dbReference type="NCBI Taxonomy" id="6105"/>
    <lineage>
        <taxon>Eukaryota</taxon>
        <taxon>Metazoa</taxon>
        <taxon>Cnidaria</taxon>
        <taxon>Anthozoa</taxon>
        <taxon>Hexacorallia</taxon>
        <taxon>Actiniaria</taxon>
        <taxon>Actiniidae</taxon>
        <taxon>Actinia</taxon>
    </lineage>
</organism>
<evidence type="ECO:0000313" key="13">
    <source>
        <dbReference type="RefSeq" id="XP_031551887.1"/>
    </source>
</evidence>
<evidence type="ECO:0000256" key="9">
    <source>
        <dbReference type="SAM" id="MobiDB-lite"/>
    </source>
</evidence>
<feature type="compositionally biased region" description="Polar residues" evidence="9">
    <location>
        <begin position="99"/>
        <end position="112"/>
    </location>
</feature>
<dbReference type="GO" id="GO:1990817">
    <property type="term" value="F:poly(A) RNA polymerase activity"/>
    <property type="evidence" value="ECO:0007669"/>
    <property type="project" value="TreeGrafter"/>
</dbReference>
<dbReference type="Proteomes" id="UP000515163">
    <property type="component" value="Unplaced"/>
</dbReference>
<dbReference type="KEGG" id="aten:116289150"/>
<dbReference type="InterPro" id="IPR054708">
    <property type="entry name" value="MTPAP-like_central"/>
</dbReference>
<keyword evidence="5" id="KW-0808">Transferase</keyword>
<dbReference type="InterPro" id="IPR043519">
    <property type="entry name" value="NT_sf"/>
</dbReference>
<feature type="region of interest" description="Disordered" evidence="9">
    <location>
        <begin position="43"/>
        <end position="64"/>
    </location>
</feature>
<evidence type="ECO:0000256" key="7">
    <source>
        <dbReference type="ARBA" id="ARBA00022842"/>
    </source>
</evidence>
<reference evidence="13" key="1">
    <citation type="submission" date="2025-08" db="UniProtKB">
        <authorList>
            <consortium name="RefSeq"/>
        </authorList>
    </citation>
    <scope>IDENTIFICATION</scope>
    <source>
        <tissue evidence="13">Tentacle</tissue>
    </source>
</reference>
<keyword evidence="6" id="KW-0479">Metal-binding</keyword>
<dbReference type="GO" id="GO:0031123">
    <property type="term" value="P:RNA 3'-end processing"/>
    <property type="evidence" value="ECO:0007669"/>
    <property type="project" value="TreeGrafter"/>
</dbReference>
<evidence type="ECO:0000256" key="5">
    <source>
        <dbReference type="ARBA" id="ARBA00022679"/>
    </source>
</evidence>
<keyword evidence="7" id="KW-0460">Magnesium</keyword>
<dbReference type="AlphaFoldDB" id="A0A6P8HH20"/>
<proteinExistence type="inferred from homology"/>
<evidence type="ECO:0000259" key="11">
    <source>
        <dbReference type="Pfam" id="PF22600"/>
    </source>
</evidence>
<evidence type="ECO:0000259" key="10">
    <source>
        <dbReference type="Pfam" id="PF03828"/>
    </source>
</evidence>
<feature type="region of interest" description="Disordered" evidence="9">
    <location>
        <begin position="293"/>
        <end position="326"/>
    </location>
</feature>
<dbReference type="RefSeq" id="XP_031551887.1">
    <property type="nucleotide sequence ID" value="XM_031696027.1"/>
</dbReference>
<evidence type="ECO:0000256" key="3">
    <source>
        <dbReference type="ARBA" id="ARBA00004496"/>
    </source>
</evidence>
<comment type="cofactor">
    <cofactor evidence="2">
        <name>Mg(2+)</name>
        <dbReference type="ChEBI" id="CHEBI:18420"/>
    </cofactor>
</comment>
<dbReference type="GO" id="GO:0046872">
    <property type="term" value="F:metal ion binding"/>
    <property type="evidence" value="ECO:0007669"/>
    <property type="project" value="UniProtKB-KW"/>
</dbReference>
<dbReference type="GO" id="GO:0005737">
    <property type="term" value="C:cytoplasm"/>
    <property type="evidence" value="ECO:0007669"/>
    <property type="project" value="UniProtKB-SubCell"/>
</dbReference>
<evidence type="ECO:0000256" key="1">
    <source>
        <dbReference type="ARBA" id="ARBA00001936"/>
    </source>
</evidence>
<feature type="compositionally biased region" description="Basic and acidic residues" evidence="9">
    <location>
        <begin position="238"/>
        <end position="261"/>
    </location>
</feature>
<protein>
    <submittedName>
        <fullName evidence="13">Poly(A) RNA polymerase GLD2-like isoform X1</fullName>
    </submittedName>
</protein>
<feature type="domain" description="Poly(A) RNA polymerase mitochondrial-like central palm" evidence="11">
    <location>
        <begin position="334"/>
        <end position="471"/>
    </location>
</feature>
<sequence length="654" mass="73782">MTSRHNSVDNSSSSNSGILEKLASIPLLCNVLETQMYNESYAQRSGNPQRYNSTENVSNTHSQQQQNYLNSINKSTYEMFHSSKDITRQKHERPYRRQSLPTPAYHSSSNGMPLQRFQAGHSVGPSKSYALSSERNFRRHSNSPIYPLNKLYDAHDLRNVADRKPNVISNLDLESTPEQLLNHHSTMTSSTHILAHESLSETRNAVEKAVSAEVIDLTEADLEPRSSVSSSSQTAAKSRNDSKSEDSDSVFDMDKGTEQTKAKLRVTGLKRPRYSELTGFNDNAHSFANKKMRRASGPDRFASHTSSSTYSRPRENSRSTSPYPTDLPFTLKTLTEEIKKESTECLQSSALLAKKQTLRSVLENIFRVQFPGCVLHLVGSSVNGLGNEQSDADFCLMLTQWREIDQRSEARGILLKLNRLLSSCSFVEGNQVIFATVPIIKFVDSVSRCECDININNHVGIRNTFLIKAYCKVDQRVGPLVMVVKTWAKKHGINDSKDGTLSSYALTLMVIHYLQCGCHPAVLPSLQKVYPEFFSENGDINVLLKQDVEKIILDANVTKSPNHQTLGELLLGFFQYYADQFNWDKDIISVRLGRTYDKSLYGKARNKYIYIEEPFDYNNVAKTVYCEEKFNKIKMKISLAANKLKVSPSLKSIL</sequence>
<keyword evidence="12" id="KW-1185">Reference proteome</keyword>
<gene>
    <name evidence="13" type="primary">LOC116289150</name>
</gene>
<dbReference type="InParanoid" id="A0A6P8HH20"/>
<dbReference type="Gene3D" id="1.10.1410.10">
    <property type="match status" value="1"/>
</dbReference>
<dbReference type="OrthoDB" id="2274644at2759"/>
<dbReference type="PANTHER" id="PTHR12271">
    <property type="entry name" value="POLY A POLYMERASE CID PAP -RELATED"/>
    <property type="match status" value="1"/>
</dbReference>
<evidence type="ECO:0000256" key="8">
    <source>
        <dbReference type="ARBA" id="ARBA00038491"/>
    </source>
</evidence>
<comment type="subcellular location">
    <subcellularLocation>
        <location evidence="3">Cytoplasm</location>
    </subcellularLocation>
</comment>
<feature type="domain" description="PAP-associated" evidence="10">
    <location>
        <begin position="565"/>
        <end position="619"/>
    </location>
</feature>
<dbReference type="FunCoup" id="A0A6P8HH20">
    <property type="interactions" value="1636"/>
</dbReference>
<evidence type="ECO:0000313" key="12">
    <source>
        <dbReference type="Proteomes" id="UP000515163"/>
    </source>
</evidence>
<keyword evidence="4" id="KW-0963">Cytoplasm</keyword>
<comment type="similarity">
    <text evidence="8">Belongs to the DNA polymerase type-B-like family. GLD2 subfamily.</text>
</comment>
<evidence type="ECO:0000256" key="6">
    <source>
        <dbReference type="ARBA" id="ARBA00022723"/>
    </source>
</evidence>
<evidence type="ECO:0000256" key="4">
    <source>
        <dbReference type="ARBA" id="ARBA00022490"/>
    </source>
</evidence>
<feature type="region of interest" description="Disordered" evidence="9">
    <location>
        <begin position="221"/>
        <end position="267"/>
    </location>
</feature>
<dbReference type="InterPro" id="IPR002058">
    <property type="entry name" value="PAP_assoc"/>
</dbReference>
<dbReference type="SUPFAM" id="SSF81301">
    <property type="entry name" value="Nucleotidyltransferase"/>
    <property type="match status" value="1"/>
</dbReference>
<dbReference type="CDD" id="cd05402">
    <property type="entry name" value="NT_PAP_TUTase"/>
    <property type="match status" value="1"/>
</dbReference>
<dbReference type="GeneID" id="116289150"/>
<dbReference type="PANTHER" id="PTHR12271:SF40">
    <property type="entry name" value="POLY(A) RNA POLYMERASE GLD2"/>
    <property type="match status" value="1"/>
</dbReference>